<dbReference type="RefSeq" id="XP_043170290.1">
    <property type="nucleotide sequence ID" value="XM_043314355.1"/>
</dbReference>
<dbReference type="GeneID" id="67018655"/>
<keyword evidence="3" id="KW-1185">Reference proteome</keyword>
<feature type="region of interest" description="Disordered" evidence="1">
    <location>
        <begin position="1"/>
        <end position="21"/>
    </location>
</feature>
<dbReference type="EMBL" id="CAJRGZ010000019">
    <property type="protein sequence ID" value="CAG5164988.1"/>
    <property type="molecule type" value="Genomic_DNA"/>
</dbReference>
<reference evidence="2" key="1">
    <citation type="submission" date="2021-05" db="EMBL/GenBank/DDBJ databases">
        <authorList>
            <person name="Stam R."/>
        </authorList>
    </citation>
    <scope>NUCLEOTIDE SEQUENCE</scope>
    <source>
        <strain evidence="2">CS162</strain>
    </source>
</reference>
<evidence type="ECO:0000256" key="1">
    <source>
        <dbReference type="SAM" id="MobiDB-lite"/>
    </source>
</evidence>
<dbReference type="Proteomes" id="UP000676310">
    <property type="component" value="Unassembled WGS sequence"/>
</dbReference>
<organism evidence="2 3">
    <name type="scientific">Alternaria atra</name>
    <dbReference type="NCBI Taxonomy" id="119953"/>
    <lineage>
        <taxon>Eukaryota</taxon>
        <taxon>Fungi</taxon>
        <taxon>Dikarya</taxon>
        <taxon>Ascomycota</taxon>
        <taxon>Pezizomycotina</taxon>
        <taxon>Dothideomycetes</taxon>
        <taxon>Pleosporomycetidae</taxon>
        <taxon>Pleosporales</taxon>
        <taxon>Pleosporineae</taxon>
        <taxon>Pleosporaceae</taxon>
        <taxon>Alternaria</taxon>
        <taxon>Alternaria sect. Ulocladioides</taxon>
    </lineage>
</organism>
<proteinExistence type="predicted"/>
<gene>
    <name evidence="2" type="ORF">ALTATR162_LOCUS6733</name>
</gene>
<evidence type="ECO:0000313" key="2">
    <source>
        <dbReference type="EMBL" id="CAG5164988.1"/>
    </source>
</evidence>
<comment type="caution">
    <text evidence="2">The sequence shown here is derived from an EMBL/GenBank/DDBJ whole genome shotgun (WGS) entry which is preliminary data.</text>
</comment>
<accession>A0A8J2N0Z5</accession>
<name>A0A8J2N0Z5_9PLEO</name>
<protein>
    <submittedName>
        <fullName evidence="2">Uncharacterized protein</fullName>
    </submittedName>
</protein>
<evidence type="ECO:0000313" key="3">
    <source>
        <dbReference type="Proteomes" id="UP000676310"/>
    </source>
</evidence>
<sequence>MLPSALRSMTKRRAAGSPTPFALSTQTRTLYFCGPKPGDHDPDLPISQHYHARYRTTGSDGNLIAESPLTTPALPTPSAQPATSRISVTHIASLPERHTMPSTNKLETASKAIRQLEATTHDITTYNTATVIIREEIARLEVVLRRGEVEGKHWQELQRVRDDIEGLKSVSERMERRM</sequence>
<dbReference type="OrthoDB" id="3688097at2759"/>
<dbReference type="AlphaFoldDB" id="A0A8J2N0Z5"/>